<dbReference type="InParanoid" id="A0A6P9C512"/>
<dbReference type="OMA" id="ILMADNC"/>
<evidence type="ECO:0000256" key="1">
    <source>
        <dbReference type="SAM" id="Phobius"/>
    </source>
</evidence>
<keyword evidence="2" id="KW-0732">Signal</keyword>
<protein>
    <submittedName>
        <fullName evidence="5">Uncharacterized protein LOC117668060 isoform X1</fullName>
    </submittedName>
</protein>
<evidence type="ECO:0000259" key="3">
    <source>
        <dbReference type="SMART" id="SM00409"/>
    </source>
</evidence>
<dbReference type="SMART" id="SM00409">
    <property type="entry name" value="IG"/>
    <property type="match status" value="1"/>
</dbReference>
<dbReference type="SUPFAM" id="SSF48726">
    <property type="entry name" value="Immunoglobulin"/>
    <property type="match status" value="1"/>
</dbReference>
<dbReference type="Proteomes" id="UP001652622">
    <property type="component" value="Unplaced"/>
</dbReference>
<keyword evidence="1" id="KW-0472">Membrane</keyword>
<proteinExistence type="predicted"/>
<feature type="signal peptide" evidence="2">
    <location>
        <begin position="1"/>
        <end position="17"/>
    </location>
</feature>
<dbReference type="GeneID" id="117668060"/>
<evidence type="ECO:0000313" key="4">
    <source>
        <dbReference type="Proteomes" id="UP001652622"/>
    </source>
</evidence>
<sequence length="246" mass="27053">MPRCPWLLLMLVGPAAGLVLSTPSFPVTVSHGKTALLPVLLNFSSSVPTYFQIRWRFITSPGLVLTVKADNCKGGSGTRQWWDACEITVVKAERYRHRVEWSSENASLILRDARVEDSGIYDIKVLALGVRVSANINLTVINETSNPPLNAAAFDDQRRGTSSNKSTNVAAPISLVKTEFGRDYTVTNIIRLSLAGLILCLLGFIIGENVASSYSRSREARVHQTEIPFSSSSVEHCFLTYENHPS</sequence>
<feature type="transmembrane region" description="Helical" evidence="1">
    <location>
        <begin position="189"/>
        <end position="211"/>
    </location>
</feature>
<keyword evidence="4" id="KW-1185">Reference proteome</keyword>
<keyword evidence="1" id="KW-0812">Transmembrane</keyword>
<keyword evidence="1" id="KW-1133">Transmembrane helix</keyword>
<dbReference type="KEGG" id="pgut:117668060"/>
<feature type="chain" id="PRO_5027655596" evidence="2">
    <location>
        <begin position="18"/>
        <end position="246"/>
    </location>
</feature>
<dbReference type="InterPro" id="IPR036179">
    <property type="entry name" value="Ig-like_dom_sf"/>
</dbReference>
<evidence type="ECO:0000256" key="2">
    <source>
        <dbReference type="SAM" id="SignalP"/>
    </source>
</evidence>
<dbReference type="RefSeq" id="XP_034277639.1">
    <property type="nucleotide sequence ID" value="XM_034421748.2"/>
</dbReference>
<feature type="domain" description="Immunoglobulin" evidence="3">
    <location>
        <begin position="24"/>
        <end position="141"/>
    </location>
</feature>
<name>A0A6P9C512_PANGU</name>
<dbReference type="InterPro" id="IPR013783">
    <property type="entry name" value="Ig-like_fold"/>
</dbReference>
<reference evidence="5" key="1">
    <citation type="submission" date="2025-08" db="UniProtKB">
        <authorList>
            <consortium name="RefSeq"/>
        </authorList>
    </citation>
    <scope>IDENTIFICATION</scope>
    <source>
        <tissue evidence="5">Blood</tissue>
    </source>
</reference>
<evidence type="ECO:0000313" key="5">
    <source>
        <dbReference type="RefSeq" id="XP_034277639.1"/>
    </source>
</evidence>
<dbReference type="AlphaFoldDB" id="A0A6P9C512"/>
<accession>A0A6P9C512</accession>
<organism evidence="4 5">
    <name type="scientific">Pantherophis guttatus</name>
    <name type="common">Corn snake</name>
    <name type="synonym">Elaphe guttata</name>
    <dbReference type="NCBI Taxonomy" id="94885"/>
    <lineage>
        <taxon>Eukaryota</taxon>
        <taxon>Metazoa</taxon>
        <taxon>Chordata</taxon>
        <taxon>Craniata</taxon>
        <taxon>Vertebrata</taxon>
        <taxon>Euteleostomi</taxon>
        <taxon>Lepidosauria</taxon>
        <taxon>Squamata</taxon>
        <taxon>Bifurcata</taxon>
        <taxon>Unidentata</taxon>
        <taxon>Episquamata</taxon>
        <taxon>Toxicofera</taxon>
        <taxon>Serpentes</taxon>
        <taxon>Colubroidea</taxon>
        <taxon>Colubridae</taxon>
        <taxon>Colubrinae</taxon>
        <taxon>Pantherophis</taxon>
    </lineage>
</organism>
<dbReference type="Gene3D" id="2.60.40.10">
    <property type="entry name" value="Immunoglobulins"/>
    <property type="match status" value="1"/>
</dbReference>
<gene>
    <name evidence="5" type="primary">LOC117668060</name>
</gene>
<dbReference type="InterPro" id="IPR003599">
    <property type="entry name" value="Ig_sub"/>
</dbReference>